<protein>
    <recommendedName>
        <fullName evidence="3">G domain-containing protein</fullName>
    </recommendedName>
</protein>
<reference evidence="2" key="1">
    <citation type="submission" date="2016-10" db="EMBL/GenBank/DDBJ databases">
        <authorList>
            <person name="Varghese N."/>
            <person name="Submissions S."/>
        </authorList>
    </citation>
    <scope>NUCLEOTIDE SEQUENCE [LARGE SCALE GENOMIC DNA]</scope>
    <source>
        <strain evidence="2">DSM 45237</strain>
    </source>
</reference>
<dbReference type="EMBL" id="FNUC01000004">
    <property type="protein sequence ID" value="SEF16498.1"/>
    <property type="molecule type" value="Genomic_DNA"/>
</dbReference>
<evidence type="ECO:0000313" key="2">
    <source>
        <dbReference type="Proteomes" id="UP000181980"/>
    </source>
</evidence>
<evidence type="ECO:0000313" key="1">
    <source>
        <dbReference type="EMBL" id="SEF16498.1"/>
    </source>
</evidence>
<name>A0A1H5PTH4_9ACTN</name>
<organism evidence="1 2">
    <name type="scientific">Jiangella alba</name>
    <dbReference type="NCBI Taxonomy" id="561176"/>
    <lineage>
        <taxon>Bacteria</taxon>
        <taxon>Bacillati</taxon>
        <taxon>Actinomycetota</taxon>
        <taxon>Actinomycetes</taxon>
        <taxon>Jiangellales</taxon>
        <taxon>Jiangellaceae</taxon>
        <taxon>Jiangella</taxon>
    </lineage>
</organism>
<dbReference type="InterPro" id="IPR027417">
    <property type="entry name" value="P-loop_NTPase"/>
</dbReference>
<dbReference type="OrthoDB" id="4865500at2"/>
<dbReference type="STRING" id="561176.SAMN04488561_5404"/>
<keyword evidence="2" id="KW-1185">Reference proteome</keyword>
<sequence>MSDLWDGIHARWESIRHAVDHGDDGHRPPAAVARAGTLGVATNPIVICGPPGAGKTVLYGALAQLIRSGDPDSRRSPRIEKHTAQFGSGRRRTRAVVTVIPGQDSLERDEAMDDTMRGDASPHGLVYVACWGHNRIWQRTDQREVAARLTTGTRHVDPDEVRAWHLDKELLDFRTLVRDLIDQQVATRLRWLIVVVSKADLYWNRIDEARDYYLPRPGGRQSPFGELLRDLEVDTSLNLAVLPMGSRLIRHQFLPGLPAQTSQLDDSQLGVLRGHFSRTLRDFIDTGGDERR</sequence>
<dbReference type="RefSeq" id="WP_069108835.1">
    <property type="nucleotide sequence ID" value="NZ_FNUC01000004.1"/>
</dbReference>
<dbReference type="AlphaFoldDB" id="A0A1H5PTH4"/>
<proteinExistence type="predicted"/>
<dbReference type="SUPFAM" id="SSF52540">
    <property type="entry name" value="P-loop containing nucleoside triphosphate hydrolases"/>
    <property type="match status" value="1"/>
</dbReference>
<dbReference type="Proteomes" id="UP000181980">
    <property type="component" value="Unassembled WGS sequence"/>
</dbReference>
<gene>
    <name evidence="1" type="ORF">SAMN04488561_5404</name>
</gene>
<accession>A0A1H5PTH4</accession>
<evidence type="ECO:0008006" key="3">
    <source>
        <dbReference type="Google" id="ProtNLM"/>
    </source>
</evidence>